<dbReference type="GO" id="GO:0005829">
    <property type="term" value="C:cytosol"/>
    <property type="evidence" value="ECO:0007669"/>
    <property type="project" value="TreeGrafter"/>
</dbReference>
<dbReference type="InParanoid" id="A0A0G4G5G5"/>
<evidence type="ECO:0000313" key="3">
    <source>
        <dbReference type="EMBL" id="CEM23790.1"/>
    </source>
</evidence>
<dbReference type="EMBL" id="CDMY01000571">
    <property type="protein sequence ID" value="CEM23790.1"/>
    <property type="molecule type" value="Genomic_DNA"/>
</dbReference>
<reference evidence="3 4" key="1">
    <citation type="submission" date="2014-11" db="EMBL/GenBank/DDBJ databases">
        <authorList>
            <person name="Zhu J."/>
            <person name="Qi W."/>
            <person name="Song R."/>
        </authorList>
    </citation>
    <scope>NUCLEOTIDE SEQUENCE [LARGE SCALE GENOMIC DNA]</scope>
</reference>
<dbReference type="InterPro" id="IPR003409">
    <property type="entry name" value="MORN"/>
</dbReference>
<sequence length="455" mass="51677">MCLVYEGDFAEGKREGREGTEYQAINGQMVQVYEGEWRANKRHGQGRELPHYDSSTGQQILEYKGDWMDGKRHGKGEELTDGKVIYKGGWADGEKNGDGVATGMRWEQNYRYHGPTRDGKAQGEDGELRDGNDRVVYKGDWQDGKREGNGVECAMYRQKEVKVYEGEWRDNKRHGRGTEFHHEDGQLLYEGEWVNGQRTNIGEGRVGFMPLQDDKKKLVGYYHGETQHGVPNGKGELRYGINVVYKGDWQDGKRNGKGVEYAMHSQKMVKAYEGEWRDNIRHGRGTELRHEDGQLIYEGEWANGEKTKRGKGKVGFMELEGDQGQVLGDYHGETQNGQPNGEGEIRDGNNVVYKGGWKNGKQHGQGKAYYGYGGGPMLWFEGEWREGLAHSGTLFPDGHWSAYKNPDGTPYCPITPIRWQDGQKIPDRDLDGYGTKLYEWLQNQGLSGYFPADAF</sequence>
<feature type="region of interest" description="Disordered" evidence="2">
    <location>
        <begin position="112"/>
        <end position="132"/>
    </location>
</feature>
<dbReference type="Pfam" id="PF02493">
    <property type="entry name" value="MORN"/>
    <property type="match status" value="12"/>
</dbReference>
<name>A0A0G4G5G5_VITBC</name>
<evidence type="ECO:0008006" key="5">
    <source>
        <dbReference type="Google" id="ProtNLM"/>
    </source>
</evidence>
<accession>A0A0G4G5G5</accession>
<proteinExistence type="predicted"/>
<keyword evidence="1" id="KW-0677">Repeat</keyword>
<dbReference type="Gene3D" id="2.20.110.10">
    <property type="entry name" value="Histone H3 K4-specific methyltransferase SET7/9 N-terminal domain"/>
    <property type="match status" value="4"/>
</dbReference>
<evidence type="ECO:0000256" key="2">
    <source>
        <dbReference type="SAM" id="MobiDB-lite"/>
    </source>
</evidence>
<dbReference type="VEuPathDB" id="CryptoDB:Vbra_17127"/>
<keyword evidence="4" id="KW-1185">Reference proteome</keyword>
<dbReference type="SUPFAM" id="SSF82185">
    <property type="entry name" value="Histone H3 K4-specific methyltransferase SET7/9 N-terminal domain"/>
    <property type="match status" value="3"/>
</dbReference>
<evidence type="ECO:0000313" key="4">
    <source>
        <dbReference type="Proteomes" id="UP000041254"/>
    </source>
</evidence>
<dbReference type="STRING" id="1169540.A0A0G4G5G5"/>
<evidence type="ECO:0000256" key="1">
    <source>
        <dbReference type="ARBA" id="ARBA00022737"/>
    </source>
</evidence>
<dbReference type="PANTHER" id="PTHR43215">
    <property type="entry name" value="RADIAL SPOKE HEAD 1 HOMOLOG"/>
    <property type="match status" value="1"/>
</dbReference>
<dbReference type="PANTHER" id="PTHR43215:SF14">
    <property type="entry name" value="RADIAL SPOKE HEAD 1 HOMOLOG"/>
    <property type="match status" value="1"/>
</dbReference>
<dbReference type="Proteomes" id="UP000041254">
    <property type="component" value="Unassembled WGS sequence"/>
</dbReference>
<dbReference type="AlphaFoldDB" id="A0A0G4G5G5"/>
<dbReference type="OrthoDB" id="418492at2759"/>
<dbReference type="PhylomeDB" id="A0A0G4G5G5"/>
<feature type="compositionally biased region" description="Basic and acidic residues" evidence="2">
    <location>
        <begin position="115"/>
        <end position="132"/>
    </location>
</feature>
<protein>
    <recommendedName>
        <fullName evidence="5">MORN repeat protein</fullName>
    </recommendedName>
</protein>
<dbReference type="SMART" id="SM00698">
    <property type="entry name" value="MORN"/>
    <property type="match status" value="10"/>
</dbReference>
<organism evidence="3 4">
    <name type="scientific">Vitrella brassicaformis (strain CCMP3155)</name>
    <dbReference type="NCBI Taxonomy" id="1169540"/>
    <lineage>
        <taxon>Eukaryota</taxon>
        <taxon>Sar</taxon>
        <taxon>Alveolata</taxon>
        <taxon>Colpodellida</taxon>
        <taxon>Vitrellaceae</taxon>
        <taxon>Vitrella</taxon>
    </lineage>
</organism>
<gene>
    <name evidence="3" type="ORF">Vbra_17127</name>
</gene>